<accession>A0A917M266</accession>
<reference evidence="1" key="1">
    <citation type="journal article" date="2014" name="Int. J. Syst. Evol. Microbiol.">
        <title>Complete genome sequence of Corynebacterium casei LMG S-19264T (=DSM 44701T), isolated from a smear-ripened cheese.</title>
        <authorList>
            <consortium name="US DOE Joint Genome Institute (JGI-PGF)"/>
            <person name="Walter F."/>
            <person name="Albersmeier A."/>
            <person name="Kalinowski J."/>
            <person name="Ruckert C."/>
        </authorList>
    </citation>
    <scope>NUCLEOTIDE SEQUENCE</scope>
    <source>
        <strain evidence="1">CGMCC 1.12187</strain>
    </source>
</reference>
<name>A0A917M266_9MICC</name>
<dbReference type="AlphaFoldDB" id="A0A917M266"/>
<proteinExistence type="predicted"/>
<dbReference type="EMBL" id="BMEQ01000038">
    <property type="protein sequence ID" value="GGG70353.1"/>
    <property type="molecule type" value="Genomic_DNA"/>
</dbReference>
<dbReference type="RefSeq" id="WP_268235553.1">
    <property type="nucleotide sequence ID" value="NZ_BMEQ01000038.1"/>
</dbReference>
<protein>
    <submittedName>
        <fullName evidence="1">Uncharacterized protein</fullName>
    </submittedName>
</protein>
<sequence length="41" mass="4715">MENQKVTLDDFFAHYAGMTFEEVDKRLGGLTLEEIDANPLR</sequence>
<evidence type="ECO:0000313" key="2">
    <source>
        <dbReference type="Proteomes" id="UP000638848"/>
    </source>
</evidence>
<organism evidence="1 2">
    <name type="scientific">Kocuria dechangensis</name>
    <dbReference type="NCBI Taxonomy" id="1176249"/>
    <lineage>
        <taxon>Bacteria</taxon>
        <taxon>Bacillati</taxon>
        <taxon>Actinomycetota</taxon>
        <taxon>Actinomycetes</taxon>
        <taxon>Micrococcales</taxon>
        <taxon>Micrococcaceae</taxon>
        <taxon>Kocuria</taxon>
    </lineage>
</organism>
<evidence type="ECO:0000313" key="1">
    <source>
        <dbReference type="EMBL" id="GGG70353.1"/>
    </source>
</evidence>
<gene>
    <name evidence="1" type="ORF">GCM10011374_38610</name>
</gene>
<dbReference type="Proteomes" id="UP000638848">
    <property type="component" value="Unassembled WGS sequence"/>
</dbReference>
<keyword evidence="2" id="KW-1185">Reference proteome</keyword>
<reference evidence="1" key="2">
    <citation type="submission" date="2020-09" db="EMBL/GenBank/DDBJ databases">
        <authorList>
            <person name="Sun Q."/>
            <person name="Zhou Y."/>
        </authorList>
    </citation>
    <scope>NUCLEOTIDE SEQUENCE</scope>
    <source>
        <strain evidence="1">CGMCC 1.12187</strain>
    </source>
</reference>
<comment type="caution">
    <text evidence="1">The sequence shown here is derived from an EMBL/GenBank/DDBJ whole genome shotgun (WGS) entry which is preliminary data.</text>
</comment>